<gene>
    <name evidence="2" type="ORF">SEVIR_2G306050v2</name>
</gene>
<name>A0A4U6W1S2_SETVI</name>
<dbReference type="Proteomes" id="UP000298652">
    <property type="component" value="Chromosome 2"/>
</dbReference>
<keyword evidence="1" id="KW-0732">Signal</keyword>
<organism evidence="2 3">
    <name type="scientific">Setaria viridis</name>
    <name type="common">Green bristlegrass</name>
    <name type="synonym">Setaria italica subsp. viridis</name>
    <dbReference type="NCBI Taxonomy" id="4556"/>
    <lineage>
        <taxon>Eukaryota</taxon>
        <taxon>Viridiplantae</taxon>
        <taxon>Streptophyta</taxon>
        <taxon>Embryophyta</taxon>
        <taxon>Tracheophyta</taxon>
        <taxon>Spermatophyta</taxon>
        <taxon>Magnoliopsida</taxon>
        <taxon>Liliopsida</taxon>
        <taxon>Poales</taxon>
        <taxon>Poaceae</taxon>
        <taxon>PACMAD clade</taxon>
        <taxon>Panicoideae</taxon>
        <taxon>Panicodae</taxon>
        <taxon>Paniceae</taxon>
        <taxon>Cenchrinae</taxon>
        <taxon>Setaria</taxon>
    </lineage>
</organism>
<evidence type="ECO:0000256" key="1">
    <source>
        <dbReference type="SAM" id="SignalP"/>
    </source>
</evidence>
<protein>
    <recommendedName>
        <fullName evidence="4">Secreted protein</fullName>
    </recommendedName>
</protein>
<keyword evidence="3" id="KW-1185">Reference proteome</keyword>
<evidence type="ECO:0000313" key="3">
    <source>
        <dbReference type="Proteomes" id="UP000298652"/>
    </source>
</evidence>
<reference evidence="2" key="1">
    <citation type="submission" date="2019-03" db="EMBL/GenBank/DDBJ databases">
        <title>WGS assembly of Setaria viridis.</title>
        <authorList>
            <person name="Huang P."/>
            <person name="Jenkins J."/>
            <person name="Grimwood J."/>
            <person name="Barry K."/>
            <person name="Healey A."/>
            <person name="Mamidi S."/>
            <person name="Sreedasyam A."/>
            <person name="Shu S."/>
            <person name="Feldman M."/>
            <person name="Wu J."/>
            <person name="Yu Y."/>
            <person name="Chen C."/>
            <person name="Johnson J."/>
            <person name="Rokhsar D."/>
            <person name="Baxter I."/>
            <person name="Schmutz J."/>
            <person name="Brutnell T."/>
            <person name="Kellogg E."/>
        </authorList>
    </citation>
    <scope>NUCLEOTIDE SEQUENCE [LARGE SCALE GENOMIC DNA]</scope>
</reference>
<dbReference type="EMBL" id="CM016553">
    <property type="protein sequence ID" value="TKW34419.1"/>
    <property type="molecule type" value="Genomic_DNA"/>
</dbReference>
<proteinExistence type="predicted"/>
<sequence>MYRFRNTTFLFVWPTFICLTASESYINLMSFSRHSFDAGNLYRTILHHVGYFTSKQCKTMYIFRKYRLNC</sequence>
<feature type="chain" id="PRO_5020589805" description="Secreted protein" evidence="1">
    <location>
        <begin position="23"/>
        <end position="70"/>
    </location>
</feature>
<feature type="signal peptide" evidence="1">
    <location>
        <begin position="1"/>
        <end position="22"/>
    </location>
</feature>
<dbReference type="Gramene" id="TKW34419">
    <property type="protein sequence ID" value="TKW34419"/>
    <property type="gene ID" value="SEVIR_2G306050v2"/>
</dbReference>
<dbReference type="AlphaFoldDB" id="A0A4U6W1S2"/>
<evidence type="ECO:0008006" key="4">
    <source>
        <dbReference type="Google" id="ProtNLM"/>
    </source>
</evidence>
<evidence type="ECO:0000313" key="2">
    <source>
        <dbReference type="EMBL" id="TKW34419.1"/>
    </source>
</evidence>
<accession>A0A4U6W1S2</accession>